<evidence type="ECO:0000313" key="1">
    <source>
        <dbReference type="EMBL" id="MBK7674203.1"/>
    </source>
</evidence>
<sequence>MQGILKGLRVIEGSAFVAAPLGGMTLAQLGAEVIRFDPIGGGLDYRRWPLTLDGKHSLFWAGLNKGKRSIAVDFRLPRGQELLTQLICAPGEGAGLFSTNFPAKGWLAYEALQAQRHDLIMVNLTGRRDGSSEVDYTLNPQMGLPMMTGPNTSPEMVNHVFPAWDFISGQMIALGLLAAERHRRLTGEGQLVRLALKDVALAMLGNFGMLAEAMVNDSDRPRQGNYLYGAFGRDFATLDGKRLMVVGLTSMQWRRLTKATGLREPVAALAARLGLDFEDEGDRYRARQEIARLLEPWFHARTLAEAALTLDAHGVTWGPYRSVREEIATDPDCSTDNPLFTLTEQPGIGTYLMPTTPLDFGRMPRLPAMPSPRLGEHTDQILLDILGLSEAEVGRLHDARVVAGPK</sequence>
<name>A0A935PXH0_9PROT</name>
<dbReference type="InterPro" id="IPR044855">
    <property type="entry name" value="CoA-Trfase_III_dom3_sf"/>
</dbReference>
<dbReference type="Gene3D" id="3.40.50.10540">
    <property type="entry name" value="Crotonobetainyl-coa:carnitine coa-transferase, domain 1"/>
    <property type="match status" value="1"/>
</dbReference>
<dbReference type="PANTHER" id="PTHR48228">
    <property type="entry name" value="SUCCINYL-COA--D-CITRAMALATE COA-TRANSFERASE"/>
    <property type="match status" value="1"/>
</dbReference>
<gene>
    <name evidence="1" type="ORF">IPJ27_05225</name>
</gene>
<keyword evidence="1" id="KW-0413">Isomerase</keyword>
<dbReference type="SUPFAM" id="SSF89796">
    <property type="entry name" value="CoA-transferase family III (CaiB/BaiF)"/>
    <property type="match status" value="1"/>
</dbReference>
<evidence type="ECO:0000313" key="2">
    <source>
        <dbReference type="Proteomes" id="UP000697998"/>
    </source>
</evidence>
<reference evidence="1 2" key="1">
    <citation type="submission" date="2020-10" db="EMBL/GenBank/DDBJ databases">
        <title>Connecting structure to function with the recovery of over 1000 high-quality activated sludge metagenome-assembled genomes encoding full-length rRNA genes using long-read sequencing.</title>
        <authorList>
            <person name="Singleton C.M."/>
            <person name="Petriglieri F."/>
            <person name="Kristensen J.M."/>
            <person name="Kirkegaard R.H."/>
            <person name="Michaelsen T.Y."/>
            <person name="Andersen M.H."/>
            <person name="Karst S.M."/>
            <person name="Dueholm M.S."/>
            <person name="Nielsen P.H."/>
            <person name="Albertsen M."/>
        </authorList>
    </citation>
    <scope>NUCLEOTIDE SEQUENCE [LARGE SCALE GENOMIC DNA]</scope>
    <source>
        <strain evidence="1">EsbW_18-Q3-R4-48_BATAC.285</strain>
    </source>
</reference>
<dbReference type="Gene3D" id="3.30.1540.10">
    <property type="entry name" value="formyl-coa transferase, domain 3"/>
    <property type="match status" value="1"/>
</dbReference>
<dbReference type="InterPro" id="IPR026347">
    <property type="entry name" value="Mct-like"/>
</dbReference>
<dbReference type="EMBL" id="JADJMH010000002">
    <property type="protein sequence ID" value="MBK7674203.1"/>
    <property type="molecule type" value="Genomic_DNA"/>
</dbReference>
<accession>A0A935PXH0</accession>
<dbReference type="GO" id="GO:0016853">
    <property type="term" value="F:isomerase activity"/>
    <property type="evidence" value="ECO:0007669"/>
    <property type="project" value="UniProtKB-KW"/>
</dbReference>
<dbReference type="InterPro" id="IPR023606">
    <property type="entry name" value="CoA-Trfase_III_dom_1_sf"/>
</dbReference>
<dbReference type="InterPro" id="IPR003673">
    <property type="entry name" value="CoA-Trfase_fam_III"/>
</dbReference>
<protein>
    <submittedName>
        <fullName evidence="1">2-methylfumaryl-CoA isomerase</fullName>
        <ecNumber evidence="1">5.4.1.3</ecNumber>
    </submittedName>
</protein>
<dbReference type="InterPro" id="IPR050509">
    <property type="entry name" value="CoA-transferase_III"/>
</dbReference>
<dbReference type="EC" id="5.4.1.3" evidence="1"/>
<dbReference type="Proteomes" id="UP000697998">
    <property type="component" value="Unassembled WGS sequence"/>
</dbReference>
<dbReference type="PANTHER" id="PTHR48228:SF5">
    <property type="entry name" value="ALPHA-METHYLACYL-COA RACEMASE"/>
    <property type="match status" value="1"/>
</dbReference>
<dbReference type="NCBIfam" id="TIGR04253">
    <property type="entry name" value="mesacon_CoA_iso"/>
    <property type="match status" value="1"/>
</dbReference>
<proteinExistence type="predicted"/>
<comment type="caution">
    <text evidence="1">The sequence shown here is derived from an EMBL/GenBank/DDBJ whole genome shotgun (WGS) entry which is preliminary data.</text>
</comment>
<dbReference type="Pfam" id="PF02515">
    <property type="entry name" value="CoA_transf_3"/>
    <property type="match status" value="1"/>
</dbReference>
<dbReference type="AlphaFoldDB" id="A0A935PXH0"/>
<organism evidence="1 2">
    <name type="scientific">Candidatus Accumulibacter proximus</name>
    <dbReference type="NCBI Taxonomy" id="2954385"/>
    <lineage>
        <taxon>Bacteria</taxon>
        <taxon>Pseudomonadati</taxon>
        <taxon>Pseudomonadota</taxon>
        <taxon>Betaproteobacteria</taxon>
        <taxon>Candidatus Accumulibacter</taxon>
    </lineage>
</organism>